<feature type="region of interest" description="Disordered" evidence="1">
    <location>
        <begin position="40"/>
        <end position="86"/>
    </location>
</feature>
<evidence type="ECO:0000313" key="3">
    <source>
        <dbReference type="Proteomes" id="UP000838756"/>
    </source>
</evidence>
<feature type="compositionally biased region" description="Basic and acidic residues" evidence="1">
    <location>
        <begin position="49"/>
        <end position="67"/>
    </location>
</feature>
<name>A0A8S4QTP8_9NEOP</name>
<evidence type="ECO:0000256" key="1">
    <source>
        <dbReference type="SAM" id="MobiDB-lite"/>
    </source>
</evidence>
<dbReference type="Proteomes" id="UP000838756">
    <property type="component" value="Unassembled WGS sequence"/>
</dbReference>
<proteinExistence type="predicted"/>
<organism evidence="2 3">
    <name type="scientific">Pararge aegeria aegeria</name>
    <dbReference type="NCBI Taxonomy" id="348720"/>
    <lineage>
        <taxon>Eukaryota</taxon>
        <taxon>Metazoa</taxon>
        <taxon>Ecdysozoa</taxon>
        <taxon>Arthropoda</taxon>
        <taxon>Hexapoda</taxon>
        <taxon>Insecta</taxon>
        <taxon>Pterygota</taxon>
        <taxon>Neoptera</taxon>
        <taxon>Endopterygota</taxon>
        <taxon>Lepidoptera</taxon>
        <taxon>Glossata</taxon>
        <taxon>Ditrysia</taxon>
        <taxon>Papilionoidea</taxon>
        <taxon>Nymphalidae</taxon>
        <taxon>Satyrinae</taxon>
        <taxon>Satyrini</taxon>
        <taxon>Parargina</taxon>
        <taxon>Pararge</taxon>
    </lineage>
</organism>
<dbReference type="OrthoDB" id="7483547at2759"/>
<dbReference type="AlphaFoldDB" id="A0A8S4QTP8"/>
<dbReference type="EMBL" id="CAKXAJ010020242">
    <property type="protein sequence ID" value="CAH2220920.1"/>
    <property type="molecule type" value="Genomic_DNA"/>
</dbReference>
<protein>
    <submittedName>
        <fullName evidence="2">Jg4286 protein</fullName>
    </submittedName>
</protein>
<comment type="caution">
    <text evidence="2">The sequence shown here is derived from an EMBL/GenBank/DDBJ whole genome shotgun (WGS) entry which is preliminary data.</text>
</comment>
<sequence>MQIFTGEKHREVGKGARPTEVVGGAFDVEHGAIKSDALHGYTWPYRYPRRPENDSKSPSRGGAREPAPKPPLAPSLHASPIGKHSG</sequence>
<accession>A0A8S4QTP8</accession>
<reference evidence="2" key="1">
    <citation type="submission" date="2022-03" db="EMBL/GenBank/DDBJ databases">
        <authorList>
            <person name="Lindestad O."/>
        </authorList>
    </citation>
    <scope>NUCLEOTIDE SEQUENCE</scope>
</reference>
<keyword evidence="3" id="KW-1185">Reference proteome</keyword>
<evidence type="ECO:0000313" key="2">
    <source>
        <dbReference type="EMBL" id="CAH2220920.1"/>
    </source>
</evidence>
<gene>
    <name evidence="2" type="primary">jg4286</name>
    <name evidence="2" type="ORF">PAEG_LOCUS6657</name>
</gene>